<protein>
    <submittedName>
        <fullName evidence="2">L-rhamnose mutarotase</fullName>
        <ecNumber evidence="2">5.1.3.32</ecNumber>
    </submittedName>
</protein>
<dbReference type="PANTHER" id="PTHR34389:SF2">
    <property type="entry name" value="L-RHAMNOSE MUTAROTASE"/>
    <property type="match status" value="1"/>
</dbReference>
<evidence type="ECO:0000313" key="2">
    <source>
        <dbReference type="EMBL" id="QAB18928.1"/>
    </source>
</evidence>
<dbReference type="GO" id="GO:0062192">
    <property type="term" value="F:L-rhamnose mutarotase activity"/>
    <property type="evidence" value="ECO:0007669"/>
    <property type="project" value="UniProtKB-EC"/>
</dbReference>
<evidence type="ECO:0000256" key="1">
    <source>
        <dbReference type="SAM" id="MobiDB-lite"/>
    </source>
</evidence>
<dbReference type="Proteomes" id="UP000285768">
    <property type="component" value="Chromosome"/>
</dbReference>
<keyword evidence="3" id="KW-1185">Reference proteome</keyword>
<proteinExistence type="predicted"/>
<sequence>MRVCFQMQLRPELLAEYTARHAEVWPEMLEAVEDAGRRNYSLFLRADGLLIGYYETDDDERAQRLLAADPRTADWEEQMSRFFLASDGRPDQEAPRLTEVFHLEDQLARHRASTPRAERKTDRERRS</sequence>
<organism evidence="2 3">
    <name type="scientific">Leucobacter muris</name>
    <dbReference type="NCBI Taxonomy" id="1935379"/>
    <lineage>
        <taxon>Bacteria</taxon>
        <taxon>Bacillati</taxon>
        <taxon>Actinomycetota</taxon>
        <taxon>Actinomycetes</taxon>
        <taxon>Micrococcales</taxon>
        <taxon>Microbacteriaceae</taxon>
        <taxon>Leucobacter</taxon>
    </lineage>
</organism>
<reference evidence="2 3" key="1">
    <citation type="submission" date="2019-01" db="EMBL/GenBank/DDBJ databases">
        <title>Leucobacter muris sp. nov. isolated from the nose of a laboratory mouse.</title>
        <authorList>
            <person name="Benga L."/>
            <person name="Sproeer C."/>
            <person name="Schumann P."/>
            <person name="Verbarg S."/>
            <person name="Bunk B."/>
            <person name="Engelhardt E."/>
            <person name="Benten P.M."/>
            <person name="Sager M."/>
        </authorList>
    </citation>
    <scope>NUCLEOTIDE SEQUENCE [LARGE SCALE GENOMIC DNA]</scope>
    <source>
        <strain evidence="2 3">DSM 101948</strain>
    </source>
</reference>
<dbReference type="PANTHER" id="PTHR34389">
    <property type="entry name" value="L-RHAMNOSE MUTAROTASE"/>
    <property type="match status" value="1"/>
</dbReference>
<dbReference type="EMBL" id="CP035037">
    <property type="protein sequence ID" value="QAB18928.1"/>
    <property type="molecule type" value="Genomic_DNA"/>
</dbReference>
<dbReference type="InterPro" id="IPR008000">
    <property type="entry name" value="Rham/fucose_mutarotase"/>
</dbReference>
<dbReference type="InterPro" id="IPR011008">
    <property type="entry name" value="Dimeric_a/b-barrel"/>
</dbReference>
<dbReference type="SUPFAM" id="SSF54909">
    <property type="entry name" value="Dimeric alpha+beta barrel"/>
    <property type="match status" value="1"/>
</dbReference>
<dbReference type="RefSeq" id="WP_017883958.1">
    <property type="nucleotide sequence ID" value="NZ_CP035037.1"/>
</dbReference>
<accession>A0ABX5QIZ3</accession>
<dbReference type="EC" id="5.1.3.32" evidence="2"/>
<feature type="compositionally biased region" description="Basic and acidic residues" evidence="1">
    <location>
        <begin position="116"/>
        <end position="127"/>
    </location>
</feature>
<dbReference type="Pfam" id="PF05336">
    <property type="entry name" value="rhaM"/>
    <property type="match status" value="1"/>
</dbReference>
<evidence type="ECO:0000313" key="3">
    <source>
        <dbReference type="Proteomes" id="UP000285768"/>
    </source>
</evidence>
<feature type="region of interest" description="Disordered" evidence="1">
    <location>
        <begin position="106"/>
        <end position="127"/>
    </location>
</feature>
<gene>
    <name evidence="2" type="ORF">Leucomu_14305</name>
</gene>
<name>A0ABX5QIZ3_9MICO</name>
<dbReference type="Gene3D" id="3.30.70.100">
    <property type="match status" value="1"/>
</dbReference>
<keyword evidence="2" id="KW-0413">Isomerase</keyword>